<evidence type="ECO:0000256" key="5">
    <source>
        <dbReference type="SAM" id="SignalP"/>
    </source>
</evidence>
<evidence type="ECO:0000256" key="2">
    <source>
        <dbReference type="ARBA" id="ARBA00038358"/>
    </source>
</evidence>
<keyword evidence="1 6" id="KW-0378">Hydrolase</keyword>
<evidence type="ECO:0000313" key="6">
    <source>
        <dbReference type="EMBL" id="SEQ41991.1"/>
    </source>
</evidence>
<dbReference type="AlphaFoldDB" id="A0A1H9FVQ2"/>
<dbReference type="GO" id="GO:0052757">
    <property type="term" value="F:chondroitin hydrolase activity"/>
    <property type="evidence" value="ECO:0007669"/>
    <property type="project" value="TreeGrafter"/>
</dbReference>
<feature type="active site" description="Nucleophile" evidence="3">
    <location>
        <position position="117"/>
    </location>
</feature>
<feature type="signal peptide" evidence="5">
    <location>
        <begin position="1"/>
        <end position="19"/>
    </location>
</feature>
<dbReference type="InterPro" id="IPR052369">
    <property type="entry name" value="UG_Glycosaminoglycan_Hydrolase"/>
</dbReference>
<proteinExistence type="inferred from homology"/>
<sequence>MKPFISTLLFFLLFTCSDAPQTTTDSTVPTAKERLQQLAARAIADLDKVPLDSMAIPRALNEDGTLHTVKSRDWTSGFYPGMLWQLYAVNQDPELERAARAWTAFIEKEKYDDHTHDLGFKLYCSFGEGYKITKDERYKDIIVTASETLIQRYNDTVGCIRSWDFNAENWDFPVIIDNMMNLEMLFAATRFTDNVTFYKVANRHALTTMKNHFRADYSSYHVIDYNPITGEVRKRNTHQGFSDDSAWSRGQAWGLHGFATCYRETGNPAFLDRAREIANFIFNHPNLPEDEIPYWDYNAPKSPEAPRDVSAAAITASGLLDLVKLDPERKDFYLQHADRILTSLTKEEYKSDVAPFFLQHSTGGFPNGFEIDVPIIYADYYYVEALRRRAALE</sequence>
<keyword evidence="5" id="KW-0732">Signal</keyword>
<dbReference type="OrthoDB" id="428577at2"/>
<feature type="binding site" evidence="4">
    <location>
        <position position="253"/>
    </location>
    <ligand>
        <name>substrate</name>
    </ligand>
</feature>
<dbReference type="InterPro" id="IPR008928">
    <property type="entry name" value="6-hairpin_glycosidase_sf"/>
</dbReference>
<protein>
    <submittedName>
        <fullName evidence="6">Glycosyl Hydrolase Family 88</fullName>
    </submittedName>
</protein>
<dbReference type="Pfam" id="PF07470">
    <property type="entry name" value="Glyco_hydro_88"/>
    <property type="match status" value="1"/>
</dbReference>
<evidence type="ECO:0000313" key="7">
    <source>
        <dbReference type="Proteomes" id="UP000199021"/>
    </source>
</evidence>
<gene>
    <name evidence="6" type="ORF">SAMN05444359_109121</name>
</gene>
<dbReference type="InterPro" id="IPR010905">
    <property type="entry name" value="Glyco_hydro_88"/>
</dbReference>
<organism evidence="6 7">
    <name type="scientific">Neolewinella agarilytica</name>
    <dbReference type="NCBI Taxonomy" id="478744"/>
    <lineage>
        <taxon>Bacteria</taxon>
        <taxon>Pseudomonadati</taxon>
        <taxon>Bacteroidota</taxon>
        <taxon>Saprospiria</taxon>
        <taxon>Saprospirales</taxon>
        <taxon>Lewinellaceae</taxon>
        <taxon>Neolewinella</taxon>
    </lineage>
</organism>
<keyword evidence="7" id="KW-1185">Reference proteome</keyword>
<feature type="binding site" evidence="4">
    <location>
        <position position="117"/>
    </location>
    <ligand>
        <name>substrate</name>
    </ligand>
</feature>
<evidence type="ECO:0000256" key="4">
    <source>
        <dbReference type="PIRSR" id="PIRSR610905-2"/>
    </source>
</evidence>
<dbReference type="InterPro" id="IPR012341">
    <property type="entry name" value="6hp_glycosidase-like_sf"/>
</dbReference>
<dbReference type="Proteomes" id="UP000199021">
    <property type="component" value="Unassembled WGS sequence"/>
</dbReference>
<dbReference type="PANTHER" id="PTHR36845:SF1">
    <property type="entry name" value="HYDROLASE, PUTATIVE (AFU_ORTHOLOGUE AFUA_7G05090)-RELATED"/>
    <property type="match status" value="1"/>
</dbReference>
<feature type="binding site" evidence="4">
    <location>
        <position position="237"/>
    </location>
    <ligand>
        <name>substrate</name>
    </ligand>
</feature>
<dbReference type="SUPFAM" id="SSF48208">
    <property type="entry name" value="Six-hairpin glycosidases"/>
    <property type="match status" value="1"/>
</dbReference>
<accession>A0A1H9FVQ2</accession>
<evidence type="ECO:0000256" key="1">
    <source>
        <dbReference type="ARBA" id="ARBA00022801"/>
    </source>
</evidence>
<comment type="similarity">
    <text evidence="2">Belongs to the glycosyl hydrolase 88 family.</text>
</comment>
<dbReference type="RefSeq" id="WP_090167918.1">
    <property type="nucleotide sequence ID" value="NZ_FOFB01000009.1"/>
</dbReference>
<feature type="active site" description="Proton donor" evidence="3">
    <location>
        <position position="177"/>
    </location>
</feature>
<feature type="binding site" evidence="4">
    <location>
        <position position="177"/>
    </location>
    <ligand>
        <name>substrate</name>
    </ligand>
</feature>
<feature type="binding site" evidence="4">
    <location>
        <position position="249"/>
    </location>
    <ligand>
        <name>substrate</name>
    </ligand>
</feature>
<dbReference type="EMBL" id="FOFB01000009">
    <property type="protein sequence ID" value="SEQ41991.1"/>
    <property type="molecule type" value="Genomic_DNA"/>
</dbReference>
<dbReference type="GO" id="GO:0000272">
    <property type="term" value="P:polysaccharide catabolic process"/>
    <property type="evidence" value="ECO:0007669"/>
    <property type="project" value="TreeGrafter"/>
</dbReference>
<dbReference type="Gene3D" id="1.50.10.10">
    <property type="match status" value="1"/>
</dbReference>
<dbReference type="InParanoid" id="A0A1H9FVQ2"/>
<name>A0A1H9FVQ2_9BACT</name>
<reference evidence="7" key="1">
    <citation type="submission" date="2016-10" db="EMBL/GenBank/DDBJ databases">
        <authorList>
            <person name="Varghese N."/>
            <person name="Submissions S."/>
        </authorList>
    </citation>
    <scope>NUCLEOTIDE SEQUENCE [LARGE SCALE GENOMIC DNA]</scope>
    <source>
        <strain evidence="7">DSM 24740</strain>
    </source>
</reference>
<evidence type="ECO:0000256" key="3">
    <source>
        <dbReference type="PIRSR" id="PIRSR610905-1"/>
    </source>
</evidence>
<dbReference type="STRING" id="478744.SAMN05444359_109121"/>
<dbReference type="PANTHER" id="PTHR36845">
    <property type="entry name" value="HYDROLASE, PUTATIVE (AFU_ORTHOLOGUE AFUA_7G05090)-RELATED"/>
    <property type="match status" value="1"/>
</dbReference>
<feature type="chain" id="PRO_5011783743" evidence="5">
    <location>
        <begin position="20"/>
        <end position="393"/>
    </location>
</feature>